<keyword evidence="9" id="KW-1185">Reference proteome</keyword>
<dbReference type="SUPFAM" id="SSF81321">
    <property type="entry name" value="Family A G protein-coupled receptor-like"/>
    <property type="match status" value="1"/>
</dbReference>
<dbReference type="InterPro" id="IPR000276">
    <property type="entry name" value="GPCR_Rhodpsn"/>
</dbReference>
<evidence type="ECO:0000256" key="1">
    <source>
        <dbReference type="ARBA" id="ARBA00004141"/>
    </source>
</evidence>
<evidence type="ECO:0000313" key="9">
    <source>
        <dbReference type="Proteomes" id="UP000749559"/>
    </source>
</evidence>
<comment type="subcellular location">
    <subcellularLocation>
        <location evidence="1">Membrane</location>
        <topology evidence="1">Multi-pass membrane protein</topology>
    </subcellularLocation>
</comment>
<dbReference type="PROSITE" id="PS50262">
    <property type="entry name" value="G_PROTEIN_RECEP_F1_2"/>
    <property type="match status" value="1"/>
</dbReference>
<evidence type="ECO:0000256" key="6">
    <source>
        <dbReference type="ARBA" id="ARBA00023170"/>
    </source>
</evidence>
<dbReference type="PANTHER" id="PTHR24243">
    <property type="entry name" value="G-PROTEIN COUPLED RECEPTOR"/>
    <property type="match status" value="1"/>
</dbReference>
<dbReference type="GO" id="GO:0004930">
    <property type="term" value="F:G protein-coupled receptor activity"/>
    <property type="evidence" value="ECO:0007669"/>
    <property type="project" value="UniProtKB-KW"/>
</dbReference>
<keyword evidence="3" id="KW-1133">Transmembrane helix</keyword>
<evidence type="ECO:0000313" key="8">
    <source>
        <dbReference type="EMBL" id="CAH1788288.1"/>
    </source>
</evidence>
<keyword evidence="2" id="KW-0812">Transmembrane</keyword>
<dbReference type="Gene3D" id="1.20.1070.10">
    <property type="entry name" value="Rhodopsin 7-helix transmembrane proteins"/>
    <property type="match status" value="1"/>
</dbReference>
<dbReference type="OrthoDB" id="9990906at2759"/>
<dbReference type="Pfam" id="PF00001">
    <property type="entry name" value="7tm_1"/>
    <property type="match status" value="1"/>
</dbReference>
<name>A0A8J1UKJ3_OWEFU</name>
<organism evidence="8 9">
    <name type="scientific">Owenia fusiformis</name>
    <name type="common">Polychaete worm</name>
    <dbReference type="NCBI Taxonomy" id="6347"/>
    <lineage>
        <taxon>Eukaryota</taxon>
        <taxon>Metazoa</taxon>
        <taxon>Spiralia</taxon>
        <taxon>Lophotrochozoa</taxon>
        <taxon>Annelida</taxon>
        <taxon>Polychaeta</taxon>
        <taxon>Sedentaria</taxon>
        <taxon>Canalipalpata</taxon>
        <taxon>Sabellida</taxon>
        <taxon>Oweniida</taxon>
        <taxon>Oweniidae</taxon>
        <taxon>Owenia</taxon>
    </lineage>
</organism>
<evidence type="ECO:0000256" key="7">
    <source>
        <dbReference type="ARBA" id="ARBA00023224"/>
    </source>
</evidence>
<keyword evidence="6" id="KW-0675">Receptor</keyword>
<proteinExistence type="predicted"/>
<evidence type="ECO:0000256" key="5">
    <source>
        <dbReference type="ARBA" id="ARBA00023136"/>
    </source>
</evidence>
<gene>
    <name evidence="8" type="ORF">OFUS_LOCUS13847</name>
</gene>
<dbReference type="AlphaFoldDB" id="A0A8J1UKJ3"/>
<keyword evidence="4" id="KW-0297">G-protein coupled receptor</keyword>
<dbReference type="GO" id="GO:0005886">
    <property type="term" value="C:plasma membrane"/>
    <property type="evidence" value="ECO:0007669"/>
    <property type="project" value="TreeGrafter"/>
</dbReference>
<comment type="caution">
    <text evidence="8">The sequence shown here is derived from an EMBL/GenBank/DDBJ whole genome shotgun (WGS) entry which is preliminary data.</text>
</comment>
<evidence type="ECO:0000256" key="2">
    <source>
        <dbReference type="ARBA" id="ARBA00022692"/>
    </source>
</evidence>
<dbReference type="CDD" id="cd00637">
    <property type="entry name" value="7tm_classA_rhodopsin-like"/>
    <property type="match status" value="1"/>
</dbReference>
<dbReference type="InterPro" id="IPR017452">
    <property type="entry name" value="GPCR_Rhodpsn_7TM"/>
</dbReference>
<dbReference type="Proteomes" id="UP000749559">
    <property type="component" value="Unassembled WGS sequence"/>
</dbReference>
<feature type="non-terminal residue" evidence="8">
    <location>
        <position position="166"/>
    </location>
</feature>
<accession>A0A8J1UKJ3</accession>
<evidence type="ECO:0000256" key="3">
    <source>
        <dbReference type="ARBA" id="ARBA00022989"/>
    </source>
</evidence>
<keyword evidence="7" id="KW-0807">Transducer</keyword>
<dbReference type="EMBL" id="CAIIXF020000007">
    <property type="protein sequence ID" value="CAH1788288.1"/>
    <property type="molecule type" value="Genomic_DNA"/>
</dbReference>
<dbReference type="PANTHER" id="PTHR24243:SF230">
    <property type="entry name" value="G-PROTEIN COUPLED RECEPTORS FAMILY 1 PROFILE DOMAIN-CONTAINING PROTEIN"/>
    <property type="match status" value="1"/>
</dbReference>
<sequence>MDNYIAHGIIKTLNSTLDSNEISIFVQPFLFYEKYIANGFSVLGIYGNVVSIYIFWSNRKDQHPCNLFLLALAFADIGVIVWKSLLGGYLGDQVLKWLTLSDGSCQTIKYMWTVSTFISSWLIVAYSVERFIAITKPDWFRTVTSRHAKIMIGCIVCFPFILFIPH</sequence>
<dbReference type="PRINTS" id="PR00237">
    <property type="entry name" value="GPCRRHODOPSN"/>
</dbReference>
<reference evidence="8" key="1">
    <citation type="submission" date="2022-03" db="EMBL/GenBank/DDBJ databases">
        <authorList>
            <person name="Martin C."/>
        </authorList>
    </citation>
    <scope>NUCLEOTIDE SEQUENCE</scope>
</reference>
<protein>
    <submittedName>
        <fullName evidence="8">Uncharacterized protein</fullName>
    </submittedName>
</protein>
<keyword evidence="5" id="KW-0472">Membrane</keyword>
<evidence type="ECO:0000256" key="4">
    <source>
        <dbReference type="ARBA" id="ARBA00023040"/>
    </source>
</evidence>